<dbReference type="AlphaFoldDB" id="A0A9Q1CQY2"/>
<evidence type="ECO:0000313" key="2">
    <source>
        <dbReference type="Proteomes" id="UP001152320"/>
    </source>
</evidence>
<keyword evidence="2" id="KW-1185">Reference proteome</keyword>
<accession>A0A9Q1CQY2</accession>
<proteinExistence type="predicted"/>
<dbReference type="OrthoDB" id="416710at2759"/>
<sequence length="146" mass="16719">MEGAEVWHEPYVSSFINHVNSSPELLQRYPKMEKTSREAEEASVRDGGTLKPLGVFRFINNVNSSLEFLQRYSKITKTSREAGTAYVRDRGTQPLSVSRYNWVQEQLEAPLKKGKTFLFVKDMPSAIDGHFDKLPRVTYKDSVALF</sequence>
<reference evidence="1" key="1">
    <citation type="submission" date="2021-10" db="EMBL/GenBank/DDBJ databases">
        <title>Tropical sea cucumber genome reveals ecological adaptation and Cuvierian tubules defense mechanism.</title>
        <authorList>
            <person name="Chen T."/>
        </authorList>
    </citation>
    <scope>NUCLEOTIDE SEQUENCE</scope>
    <source>
        <strain evidence="1">Nanhai2018</strain>
        <tissue evidence="1">Muscle</tissue>
    </source>
</reference>
<dbReference type="Proteomes" id="UP001152320">
    <property type="component" value="Chromosome 1"/>
</dbReference>
<gene>
    <name evidence="1" type="ORF">HOLleu_03574</name>
</gene>
<comment type="caution">
    <text evidence="1">The sequence shown here is derived from an EMBL/GenBank/DDBJ whole genome shotgun (WGS) entry which is preliminary data.</text>
</comment>
<evidence type="ECO:0000313" key="1">
    <source>
        <dbReference type="EMBL" id="KAJ8050387.1"/>
    </source>
</evidence>
<protein>
    <submittedName>
        <fullName evidence="1">Uncharacterized protein</fullName>
    </submittedName>
</protein>
<organism evidence="1 2">
    <name type="scientific">Holothuria leucospilota</name>
    <name type="common">Black long sea cucumber</name>
    <name type="synonym">Mertensiothuria leucospilota</name>
    <dbReference type="NCBI Taxonomy" id="206669"/>
    <lineage>
        <taxon>Eukaryota</taxon>
        <taxon>Metazoa</taxon>
        <taxon>Echinodermata</taxon>
        <taxon>Eleutherozoa</taxon>
        <taxon>Echinozoa</taxon>
        <taxon>Holothuroidea</taxon>
        <taxon>Aspidochirotacea</taxon>
        <taxon>Aspidochirotida</taxon>
        <taxon>Holothuriidae</taxon>
        <taxon>Holothuria</taxon>
    </lineage>
</organism>
<dbReference type="EMBL" id="JAIZAY010000001">
    <property type="protein sequence ID" value="KAJ8050387.1"/>
    <property type="molecule type" value="Genomic_DNA"/>
</dbReference>
<name>A0A9Q1CQY2_HOLLE</name>